<evidence type="ECO:0000313" key="13">
    <source>
        <dbReference type="EMBL" id="SNB65208.1"/>
    </source>
</evidence>
<evidence type="ECO:0000259" key="12">
    <source>
        <dbReference type="Pfam" id="PF04963"/>
    </source>
</evidence>
<feature type="domain" description="RNA polymerase sigma factor 54 DNA-binding" evidence="11">
    <location>
        <begin position="319"/>
        <end position="478"/>
    </location>
</feature>
<dbReference type="Pfam" id="PF04963">
    <property type="entry name" value="Sigma54_CBD"/>
    <property type="match status" value="1"/>
</dbReference>
<dbReference type="NCBIfam" id="NF004596">
    <property type="entry name" value="PRK05932.1-3"/>
    <property type="match status" value="1"/>
</dbReference>
<dbReference type="EMBL" id="FYEH01000004">
    <property type="protein sequence ID" value="SNB65208.1"/>
    <property type="molecule type" value="Genomic_DNA"/>
</dbReference>
<dbReference type="PROSITE" id="PS00717">
    <property type="entry name" value="SIGMA54_1"/>
    <property type="match status" value="1"/>
</dbReference>
<dbReference type="GO" id="GO:0000428">
    <property type="term" value="C:DNA-directed RNA polymerase complex"/>
    <property type="evidence" value="ECO:0007669"/>
    <property type="project" value="UniProtKB-KW"/>
</dbReference>
<evidence type="ECO:0000256" key="6">
    <source>
        <dbReference type="ARBA" id="ARBA00023082"/>
    </source>
</evidence>
<evidence type="ECO:0000256" key="5">
    <source>
        <dbReference type="ARBA" id="ARBA00023015"/>
    </source>
</evidence>
<dbReference type="Gene3D" id="1.10.10.1330">
    <property type="entry name" value="RNA polymerase sigma-54 factor, core-binding domain"/>
    <property type="match status" value="1"/>
</dbReference>
<evidence type="ECO:0000256" key="1">
    <source>
        <dbReference type="ARBA" id="ARBA00008798"/>
    </source>
</evidence>
<keyword evidence="7 9" id="KW-0238">DNA-binding</keyword>
<dbReference type="InterPro" id="IPR007046">
    <property type="entry name" value="RNA_pol_sigma_54_core-bd"/>
</dbReference>
<dbReference type="PIRSF" id="PIRSF000774">
    <property type="entry name" value="RpoN"/>
    <property type="match status" value="1"/>
</dbReference>
<evidence type="ECO:0000256" key="9">
    <source>
        <dbReference type="PIRNR" id="PIRNR000774"/>
    </source>
</evidence>
<keyword evidence="8 9" id="KW-0804">Transcription</keyword>
<dbReference type="GO" id="GO:0016779">
    <property type="term" value="F:nucleotidyltransferase activity"/>
    <property type="evidence" value="ECO:0007669"/>
    <property type="project" value="UniProtKB-KW"/>
</dbReference>
<dbReference type="GO" id="GO:0001216">
    <property type="term" value="F:DNA-binding transcription activator activity"/>
    <property type="evidence" value="ECO:0007669"/>
    <property type="project" value="InterPro"/>
</dbReference>
<dbReference type="Pfam" id="PF00309">
    <property type="entry name" value="Sigma54_AID"/>
    <property type="match status" value="1"/>
</dbReference>
<comment type="similarity">
    <text evidence="1 9">Belongs to the sigma-54 factor family.</text>
</comment>
<dbReference type="GO" id="GO:0016987">
    <property type="term" value="F:sigma factor activity"/>
    <property type="evidence" value="ECO:0007669"/>
    <property type="project" value="UniProtKB-KW"/>
</dbReference>
<feature type="region of interest" description="Disordered" evidence="10">
    <location>
        <begin position="48"/>
        <end position="114"/>
    </location>
</feature>
<dbReference type="Proteomes" id="UP000197065">
    <property type="component" value="Unassembled WGS sequence"/>
</dbReference>
<gene>
    <name evidence="13" type="ORF">SAMN07250955_104216</name>
</gene>
<evidence type="ECO:0000256" key="4">
    <source>
        <dbReference type="ARBA" id="ARBA00022695"/>
    </source>
</evidence>
<dbReference type="Gene3D" id="1.10.10.60">
    <property type="entry name" value="Homeodomain-like"/>
    <property type="match status" value="1"/>
</dbReference>
<dbReference type="InterPro" id="IPR038709">
    <property type="entry name" value="RpoN_core-bd_sf"/>
</dbReference>
<evidence type="ECO:0000256" key="10">
    <source>
        <dbReference type="SAM" id="MobiDB-lite"/>
    </source>
</evidence>
<evidence type="ECO:0000256" key="7">
    <source>
        <dbReference type="ARBA" id="ARBA00023125"/>
    </source>
</evidence>
<evidence type="ECO:0000256" key="2">
    <source>
        <dbReference type="ARBA" id="ARBA00022478"/>
    </source>
</evidence>
<dbReference type="PRINTS" id="PR00045">
    <property type="entry name" value="SIGMA54FCT"/>
</dbReference>
<feature type="domain" description="RNA polymerase sigma factor 54 core-binding" evidence="12">
    <location>
        <begin position="116"/>
        <end position="304"/>
    </location>
</feature>
<keyword evidence="4 9" id="KW-0548">Nucleotidyltransferase</keyword>
<evidence type="ECO:0000256" key="3">
    <source>
        <dbReference type="ARBA" id="ARBA00022679"/>
    </source>
</evidence>
<dbReference type="GO" id="GO:0006352">
    <property type="term" value="P:DNA-templated transcription initiation"/>
    <property type="evidence" value="ECO:0007669"/>
    <property type="project" value="InterPro"/>
</dbReference>
<dbReference type="AlphaFoldDB" id="A0A212QZN2"/>
<proteinExistence type="inferred from homology"/>
<evidence type="ECO:0000256" key="8">
    <source>
        <dbReference type="ARBA" id="ARBA00023163"/>
    </source>
</evidence>
<dbReference type="NCBIfam" id="TIGR02395">
    <property type="entry name" value="rpoN_sigma"/>
    <property type="match status" value="1"/>
</dbReference>
<dbReference type="OrthoDB" id="9814402at2"/>
<dbReference type="Pfam" id="PF04552">
    <property type="entry name" value="Sigma54_DBD"/>
    <property type="match status" value="1"/>
</dbReference>
<sequence>MALGLRFDVRQSQGLVLTPQLQQAIKLLQLSNIELSNVVDRELSENPFLARHESAPEQRATPPEREPNLDGMATLKPGRDGADDGWSQPATASASDSRLRLSRNGGRGFEEGEPAFDARLSKAKTLADHVREQISGFPAPETSRKIAHLLVDYLDEDGYLRDADRDIADQLQLKEEGIKAARLIIQGCDPPGIGAIDLADCLAIQLRDRNRFDPAMATLVNNLPLVARADFTALQRLCQVDAEDVRDMILELKLLDPRPGSSFAPRAEPIDAIPDIVVMQGRLGQWRIELNESTLPRVLVDRRYYADLSNVTTSRRDREFMSERYQAATWLAKALDQRAKTLLKVASAIFERQSAFLESGAHHLRPLVLRDIAEATGLHESTVSRATADKFASTPRGTFPLRYFFTTAIAGTSGAEMHSAEAIRQRIKRMIEAEDPINVLSDDQIVESLKQVGVAIARRTVAKYRESLGIASSVQRRRSKALQA</sequence>
<reference evidence="13 14" key="1">
    <citation type="submission" date="2017-06" db="EMBL/GenBank/DDBJ databases">
        <authorList>
            <person name="Kim H.J."/>
            <person name="Triplett B.A."/>
        </authorList>
    </citation>
    <scope>NUCLEOTIDE SEQUENCE [LARGE SCALE GENOMIC DNA]</scope>
    <source>
        <strain evidence="13 14">B29T1</strain>
    </source>
</reference>
<dbReference type="GO" id="GO:0003677">
    <property type="term" value="F:DNA binding"/>
    <property type="evidence" value="ECO:0007669"/>
    <property type="project" value="UniProtKB-KW"/>
</dbReference>
<name>A0A212QZN2_9PROT</name>
<accession>A0A212QZN2</accession>
<keyword evidence="2 9" id="KW-0240">DNA-directed RNA polymerase</keyword>
<protein>
    <recommendedName>
        <fullName evidence="9">RNA polymerase sigma-54 factor</fullName>
    </recommendedName>
</protein>
<keyword evidence="5 9" id="KW-0805">Transcription regulation</keyword>
<comment type="function">
    <text evidence="9">Sigma factors are initiation factors that promote the attachment of RNA polymerase to specific initiation sites and are then released.</text>
</comment>
<evidence type="ECO:0000259" key="11">
    <source>
        <dbReference type="Pfam" id="PF04552"/>
    </source>
</evidence>
<dbReference type="PANTHER" id="PTHR32248:SF4">
    <property type="entry name" value="RNA POLYMERASE SIGMA-54 FACTOR"/>
    <property type="match status" value="1"/>
</dbReference>
<dbReference type="PROSITE" id="PS00718">
    <property type="entry name" value="SIGMA54_2"/>
    <property type="match status" value="1"/>
</dbReference>
<dbReference type="PROSITE" id="PS50044">
    <property type="entry name" value="SIGMA54_3"/>
    <property type="match status" value="1"/>
</dbReference>
<evidence type="ECO:0000313" key="14">
    <source>
        <dbReference type="Proteomes" id="UP000197065"/>
    </source>
</evidence>
<dbReference type="InterPro" id="IPR000394">
    <property type="entry name" value="RNA_pol_sigma_54"/>
</dbReference>
<dbReference type="NCBIfam" id="NF009118">
    <property type="entry name" value="PRK12469.1"/>
    <property type="match status" value="1"/>
</dbReference>
<feature type="compositionally biased region" description="Basic and acidic residues" evidence="10">
    <location>
        <begin position="48"/>
        <end position="68"/>
    </location>
</feature>
<dbReference type="RefSeq" id="WP_088560791.1">
    <property type="nucleotide sequence ID" value="NZ_FYEH01000004.1"/>
</dbReference>
<keyword evidence="3 9" id="KW-0808">Transferase</keyword>
<organism evidence="13 14">
    <name type="scientific">Arboricoccus pini</name>
    <dbReference type="NCBI Taxonomy" id="1963835"/>
    <lineage>
        <taxon>Bacteria</taxon>
        <taxon>Pseudomonadati</taxon>
        <taxon>Pseudomonadota</taxon>
        <taxon>Alphaproteobacteria</taxon>
        <taxon>Geminicoccales</taxon>
        <taxon>Geminicoccaceae</taxon>
        <taxon>Arboricoccus</taxon>
    </lineage>
</organism>
<dbReference type="InterPro" id="IPR007634">
    <property type="entry name" value="RNA_pol_sigma_54_DNA-bd"/>
</dbReference>
<keyword evidence="6 9" id="KW-0731">Sigma factor</keyword>
<dbReference type="PANTHER" id="PTHR32248">
    <property type="entry name" value="RNA POLYMERASE SIGMA-54 FACTOR"/>
    <property type="match status" value="1"/>
</dbReference>
<keyword evidence="14" id="KW-1185">Reference proteome</keyword>